<evidence type="ECO:0000313" key="4">
    <source>
        <dbReference type="EMBL" id="CBZ50365.1"/>
    </source>
</evidence>
<feature type="region of interest" description="Disordered" evidence="3">
    <location>
        <begin position="224"/>
        <end position="331"/>
    </location>
</feature>
<evidence type="ECO:0000313" key="5">
    <source>
        <dbReference type="EMBL" id="CEL64971.1"/>
    </source>
</evidence>
<keyword evidence="2" id="KW-0175">Coiled coil</keyword>
<feature type="compositionally biased region" description="Basic and acidic residues" evidence="3">
    <location>
        <begin position="252"/>
        <end position="278"/>
    </location>
</feature>
<dbReference type="RefSeq" id="XP_003880399.1">
    <property type="nucleotide sequence ID" value="XM_003880350.1"/>
</dbReference>
<dbReference type="EMBL" id="LN714477">
    <property type="protein sequence ID" value="CEL64971.1"/>
    <property type="molecule type" value="Genomic_DNA"/>
</dbReference>
<reference evidence="6" key="3">
    <citation type="journal article" date="2012" name="PLoS Pathog.">
        <title>Comparative genomics of the apicomplexan parasites Toxoplasma gondii and Neospora caninum: Coccidia differing in host range and transmission strategy.</title>
        <authorList>
            <person name="Reid A.J."/>
            <person name="Vermont S.J."/>
            <person name="Cotton J.A."/>
            <person name="Harris D."/>
            <person name="Hill-Cawthorne G.A."/>
            <person name="Konen-Waisman S."/>
            <person name="Latham S.M."/>
            <person name="Mourier T."/>
            <person name="Norton R."/>
            <person name="Quail M.A."/>
            <person name="Sanders M."/>
            <person name="Shanmugam D."/>
            <person name="Sohal A."/>
            <person name="Wasmuth J.D."/>
            <person name="Brunk B."/>
            <person name="Grigg M.E."/>
            <person name="Howard J.C."/>
            <person name="Parkinson J."/>
            <person name="Roos D.S."/>
            <person name="Trees A.J."/>
            <person name="Berriman M."/>
            <person name="Pain A."/>
            <person name="Wastling J.M."/>
        </authorList>
    </citation>
    <scope>NUCLEOTIDE SEQUENCE [LARGE SCALE GENOMIC DNA]</scope>
    <source>
        <strain evidence="6">Liverpool</strain>
    </source>
</reference>
<name>F0V9E0_NEOCL</name>
<dbReference type="InParanoid" id="F0V9E0"/>
<dbReference type="eggNOG" id="KOG3335">
    <property type="taxonomic scope" value="Eukaryota"/>
</dbReference>
<dbReference type="GO" id="GO:0005739">
    <property type="term" value="C:mitochondrion"/>
    <property type="evidence" value="ECO:0007669"/>
    <property type="project" value="TreeGrafter"/>
</dbReference>
<reference evidence="5" key="4">
    <citation type="journal article" date="2015" name="PLoS ONE">
        <title>Comprehensive Evaluation of Toxoplasma gondii VEG and Neospora caninum LIV Genomes with Tachyzoite Stage Transcriptome and Proteome Defines Novel Transcript Features.</title>
        <authorList>
            <person name="Ramaprasad A."/>
            <person name="Mourier T."/>
            <person name="Naeem R."/>
            <person name="Malas T.B."/>
            <person name="Moussa E."/>
            <person name="Panigrahi A."/>
            <person name="Vermont S.J."/>
            <person name="Otto T.D."/>
            <person name="Wastling J."/>
            <person name="Pain A."/>
        </authorList>
    </citation>
    <scope>NUCLEOTIDE SEQUENCE</scope>
    <source>
        <strain evidence="5">Liverpool</strain>
    </source>
</reference>
<accession>F0V9E0</accession>
<dbReference type="OrthoDB" id="2129069at2759"/>
<dbReference type="GeneID" id="13441391"/>
<dbReference type="OMA" id="FPHEQHA"/>
<dbReference type="EMBL" id="FR823383">
    <property type="protein sequence ID" value="CBZ50365.1"/>
    <property type="molecule type" value="Genomic_DNA"/>
</dbReference>
<feature type="compositionally biased region" description="Polar residues" evidence="3">
    <location>
        <begin position="185"/>
        <end position="196"/>
    </location>
</feature>
<comment type="similarity">
    <text evidence="1">Belongs to the OPA3 family.</text>
</comment>
<reference evidence="4" key="1">
    <citation type="submission" date="2011-02" db="EMBL/GenBank/DDBJ databases">
        <authorList>
            <person name="Aslett M."/>
        </authorList>
    </citation>
    <scope>NUCLEOTIDE SEQUENCE</scope>
    <source>
        <strain evidence="4">Liverpool</strain>
    </source>
</reference>
<reference evidence="4" key="2">
    <citation type="submission" date="2011-03" db="EMBL/GenBank/DDBJ databases">
        <title>Comparative genomics and transcriptomics of Neospora caninum and Toxoplasma gondii.</title>
        <authorList>
            <person name="Reid A.J."/>
            <person name="Sohal A."/>
            <person name="Harris D."/>
            <person name="Quail M."/>
            <person name="Sanders M."/>
            <person name="Berriman M."/>
            <person name="Wastling J.M."/>
            <person name="Pain A."/>
        </authorList>
    </citation>
    <scope>NUCLEOTIDE SEQUENCE</scope>
    <source>
        <strain evidence="4">Liverpool</strain>
    </source>
</reference>
<gene>
    <name evidence="5" type="ORF">BN1204_008350</name>
    <name evidence="4" type="ORF">NCLIV_008350</name>
</gene>
<sequence>MVFPAAKLFSVAIRQLSKPMASYMQKRAQNSDGFKAVCVGIASRYNGVEQLILNRFYGRSNKSAPVRKLNEAKAIQLGATVFGEFVIFGIAAVALGFEYRRSLLKEAAKERELLERLYVLEAQILQLQAENDRVLTSLFPHEKHAREEVDVNIDQGRGWLSWLAQPITGLFVSPEGGAKGDGKVSSVQSAQDSGSDPSRHIPPPPDLARVLPKHPAEVGSVSLSFPASTARPTFPPPKASDVTASLPGTEESDSRLAAELPHVREQGHSGSSNRREGTSTRLCEALPITDQDVTKRDSSSSKGDAPVVPKLAGARATADVPETDSGPRSRE</sequence>
<dbReference type="GO" id="GO:0019216">
    <property type="term" value="P:regulation of lipid metabolic process"/>
    <property type="evidence" value="ECO:0007669"/>
    <property type="project" value="TreeGrafter"/>
</dbReference>
<evidence type="ECO:0000256" key="2">
    <source>
        <dbReference type="ARBA" id="ARBA00023054"/>
    </source>
</evidence>
<dbReference type="InterPro" id="IPR010754">
    <property type="entry name" value="OPA3-like"/>
</dbReference>
<dbReference type="Proteomes" id="UP000007494">
    <property type="component" value="Chromosome III"/>
</dbReference>
<keyword evidence="6" id="KW-1185">Reference proteome</keyword>
<organism evidence="4 6">
    <name type="scientific">Neospora caninum (strain Liverpool)</name>
    <dbReference type="NCBI Taxonomy" id="572307"/>
    <lineage>
        <taxon>Eukaryota</taxon>
        <taxon>Sar</taxon>
        <taxon>Alveolata</taxon>
        <taxon>Apicomplexa</taxon>
        <taxon>Conoidasida</taxon>
        <taxon>Coccidia</taxon>
        <taxon>Eucoccidiorida</taxon>
        <taxon>Eimeriorina</taxon>
        <taxon>Sarcocystidae</taxon>
        <taxon>Neospora</taxon>
    </lineage>
</organism>
<feature type="region of interest" description="Disordered" evidence="3">
    <location>
        <begin position="174"/>
        <end position="211"/>
    </location>
</feature>
<evidence type="ECO:0000313" key="6">
    <source>
        <dbReference type="Proteomes" id="UP000007494"/>
    </source>
</evidence>
<dbReference type="VEuPathDB" id="ToxoDB:NCLIV_008350"/>
<evidence type="ECO:0000256" key="1">
    <source>
        <dbReference type="ARBA" id="ARBA00007584"/>
    </source>
</evidence>
<proteinExistence type="inferred from homology"/>
<dbReference type="PANTHER" id="PTHR12499:SF0">
    <property type="entry name" value="OPTIC ATROPHY 3 PROTEIN"/>
    <property type="match status" value="1"/>
</dbReference>
<dbReference type="PANTHER" id="PTHR12499">
    <property type="entry name" value="OPTIC ATROPHY 3 PROTEIN OPA3"/>
    <property type="match status" value="1"/>
</dbReference>
<dbReference type="Pfam" id="PF07047">
    <property type="entry name" value="OPA3"/>
    <property type="match status" value="1"/>
</dbReference>
<evidence type="ECO:0000256" key="3">
    <source>
        <dbReference type="SAM" id="MobiDB-lite"/>
    </source>
</evidence>
<protein>
    <submittedName>
        <fullName evidence="4 5">Agap001401-PA, related</fullName>
    </submittedName>
</protein>
<dbReference type="AlphaFoldDB" id="F0V9E0"/>